<evidence type="ECO:0000259" key="12">
    <source>
        <dbReference type="Pfam" id="PF08263"/>
    </source>
</evidence>
<protein>
    <recommendedName>
        <fullName evidence="12">Leucine-rich repeat-containing N-terminal plant-type domain-containing protein</fullName>
    </recommendedName>
</protein>
<dbReference type="SUPFAM" id="SSF52058">
    <property type="entry name" value="L domain-like"/>
    <property type="match status" value="3"/>
</dbReference>
<dbReference type="FunFam" id="3.80.10.10:FF:000111">
    <property type="entry name" value="LRR receptor-like serine/threonine-protein kinase ERECTA"/>
    <property type="match status" value="1"/>
</dbReference>
<proteinExistence type="inferred from homology"/>
<dbReference type="Pfam" id="PF08263">
    <property type="entry name" value="LRRNT_2"/>
    <property type="match status" value="1"/>
</dbReference>
<evidence type="ECO:0000256" key="11">
    <source>
        <dbReference type="SAM" id="Phobius"/>
    </source>
</evidence>
<accession>A0A2G2W7M1</accession>
<dbReference type="GO" id="GO:0005886">
    <property type="term" value="C:plasma membrane"/>
    <property type="evidence" value="ECO:0007669"/>
    <property type="project" value="UniProtKB-SubCell"/>
</dbReference>
<dbReference type="InterPro" id="IPR032675">
    <property type="entry name" value="LRR_dom_sf"/>
</dbReference>
<comment type="similarity">
    <text evidence="2">Belongs to the RLP family.</text>
</comment>
<dbReference type="SMART" id="SM00369">
    <property type="entry name" value="LRR_TYP"/>
    <property type="match status" value="10"/>
</dbReference>
<dbReference type="InterPro" id="IPR001611">
    <property type="entry name" value="Leu-rich_rpt"/>
</dbReference>
<name>A0A2G2W7M1_CAPBA</name>
<sequence>MASWNSSMDCCRWKGVTCDIFTGHVIGLNLSNSILGGTIHPNSSLFQLHHLQTLDLSSNYFSDSHIPPSIGQLVNLAHLNLSYCYFRGRIPLEISYLSRLVSLDLSDERSLLQLNQFVFRMLFQNLTKLELLSLTPINISSSIPINVSSSLRYLDLAATNLHGDLPKSIFLLPNLETLRLSYNAHLTVSMPKFNWSSSHSLRELELSSTNISGGLPSSLGTLKALKVVGFYYCNLAGPFPESIRNLSQITRLDLSYNHLEGEVPDAFSNAQKLTFVSLESNSFNGPFPSSLRNHFSGPLSLIQNKLKGEIGAQMFSSLKYLDLSSNNLSGEVEEVMFSSMQNLYLLDLSSNNLSGEVEAEMFSSMQNLYFLDLSRSGLSWSSNKDSTNTTIPHLRFLWLRFCHVKDFPDFLSNSKELWILDLSENEIHGQFPKWFGGLVALQSLNLSHNYLTSLDHLPWQTPVFVDLQTNSPSEPLPSSLCKLSYLTFLDLSYNNLSAEIPNCLVTSARLEILDLRANNFHGLLPNKFPKNSGLIHFSLSKNQLEGPIPTSLVNCTYLQVLDLGNNKIRDTFPTWLETLQELEILILESNRFYGPIVAFKTKSPFPSLSIFDLSGNSFTGSLPIEVLKGFKAMMNMNADKSKRGYLFDGAYYLQGSTSGESYDEESMILFTKNQETKFNKILRIFTTIDLSRNKFEGEIPKFIGNLNSLLLLNLSHNNLTGHIPIEMRNMSTLEALDLSYNQLSGKIPEELANLTFLVVLNLSHNHLVGPIPRSNQFNTFTDDSYFGNHDLCGFPLSNECGQHKSSFVPVSLVEQEEEEEPGFLSEMTWQSALIGFCCGLTFGFAILYIIYRFQRPRWFIDFLETITHEMIYRVQRGRKRRMNNHQKRQ</sequence>
<keyword evidence="10" id="KW-0325">Glycoprotein</keyword>
<comment type="subcellular location">
    <subcellularLocation>
        <location evidence="1">Cell membrane</location>
        <topology evidence="1">Single-pass type I membrane protein</topology>
    </subcellularLocation>
</comment>
<evidence type="ECO:0000256" key="2">
    <source>
        <dbReference type="ARBA" id="ARBA00009592"/>
    </source>
</evidence>
<keyword evidence="8 11" id="KW-1133">Transmembrane helix</keyword>
<dbReference type="FunFam" id="3.80.10.10:FF:000041">
    <property type="entry name" value="LRR receptor-like serine/threonine-protein kinase ERECTA"/>
    <property type="match status" value="1"/>
</dbReference>
<keyword evidence="6" id="KW-0732">Signal</keyword>
<dbReference type="InterPro" id="IPR046956">
    <property type="entry name" value="RLP23-like"/>
</dbReference>
<feature type="transmembrane region" description="Helical" evidence="11">
    <location>
        <begin position="829"/>
        <end position="851"/>
    </location>
</feature>
<organism evidence="13 14">
    <name type="scientific">Capsicum baccatum</name>
    <name type="common">Peruvian pepper</name>
    <dbReference type="NCBI Taxonomy" id="33114"/>
    <lineage>
        <taxon>Eukaryota</taxon>
        <taxon>Viridiplantae</taxon>
        <taxon>Streptophyta</taxon>
        <taxon>Embryophyta</taxon>
        <taxon>Tracheophyta</taxon>
        <taxon>Spermatophyta</taxon>
        <taxon>Magnoliopsida</taxon>
        <taxon>eudicotyledons</taxon>
        <taxon>Gunneridae</taxon>
        <taxon>Pentapetalae</taxon>
        <taxon>asterids</taxon>
        <taxon>lamiids</taxon>
        <taxon>Solanales</taxon>
        <taxon>Solanaceae</taxon>
        <taxon>Solanoideae</taxon>
        <taxon>Capsiceae</taxon>
        <taxon>Capsicum</taxon>
    </lineage>
</organism>
<dbReference type="PANTHER" id="PTHR48061:SF38">
    <property type="entry name" value="SERINE_THREONINE-PROTEIN KINASE BRI1"/>
    <property type="match status" value="1"/>
</dbReference>
<evidence type="ECO:0000256" key="7">
    <source>
        <dbReference type="ARBA" id="ARBA00022737"/>
    </source>
</evidence>
<comment type="caution">
    <text evidence="13">The sequence shown here is derived from an EMBL/GenBank/DDBJ whole genome shotgun (WGS) entry which is preliminary data.</text>
</comment>
<dbReference type="InterPro" id="IPR013210">
    <property type="entry name" value="LRR_N_plant-typ"/>
</dbReference>
<dbReference type="PANTHER" id="PTHR48061">
    <property type="entry name" value="LEUCINE-RICH REPEAT RECEPTOR PROTEIN KINASE EMS1-LIKE-RELATED"/>
    <property type="match status" value="1"/>
</dbReference>
<keyword evidence="5 11" id="KW-0812">Transmembrane</keyword>
<dbReference type="EMBL" id="MLFT02000008">
    <property type="protein sequence ID" value="PHT41199.1"/>
    <property type="molecule type" value="Genomic_DNA"/>
</dbReference>
<dbReference type="Pfam" id="PF00560">
    <property type="entry name" value="LRR_1"/>
    <property type="match status" value="10"/>
</dbReference>
<evidence type="ECO:0000313" key="14">
    <source>
        <dbReference type="Proteomes" id="UP000224567"/>
    </source>
</evidence>
<gene>
    <name evidence="13" type="ORF">CQW23_20053</name>
</gene>
<dbReference type="AlphaFoldDB" id="A0A2G2W7M1"/>
<dbReference type="Gene3D" id="3.80.10.10">
    <property type="entry name" value="Ribonuclease Inhibitor"/>
    <property type="match status" value="4"/>
</dbReference>
<evidence type="ECO:0000256" key="9">
    <source>
        <dbReference type="ARBA" id="ARBA00023136"/>
    </source>
</evidence>
<keyword evidence="7" id="KW-0677">Repeat</keyword>
<keyword evidence="9 11" id="KW-0472">Membrane</keyword>
<evidence type="ECO:0000256" key="5">
    <source>
        <dbReference type="ARBA" id="ARBA00022692"/>
    </source>
</evidence>
<reference evidence="14" key="2">
    <citation type="journal article" date="2017" name="J. Anim. Genet.">
        <title>Multiple reference genome sequences of hot pepper reveal the massive evolution of plant disease resistance genes by retroduplication.</title>
        <authorList>
            <person name="Kim S."/>
            <person name="Park J."/>
            <person name="Yeom S.-I."/>
            <person name="Kim Y.-M."/>
            <person name="Seo E."/>
            <person name="Kim K.-T."/>
            <person name="Kim M.-S."/>
            <person name="Lee J.M."/>
            <person name="Cheong K."/>
            <person name="Shin H.-S."/>
            <person name="Kim S.-B."/>
            <person name="Han K."/>
            <person name="Lee J."/>
            <person name="Park M."/>
            <person name="Lee H.-A."/>
            <person name="Lee H.-Y."/>
            <person name="Lee Y."/>
            <person name="Oh S."/>
            <person name="Lee J.H."/>
            <person name="Choi E."/>
            <person name="Choi E."/>
            <person name="Lee S.E."/>
            <person name="Jeon J."/>
            <person name="Kim H."/>
            <person name="Choi G."/>
            <person name="Song H."/>
            <person name="Lee J."/>
            <person name="Lee S.-C."/>
            <person name="Kwon J.-K."/>
            <person name="Lee H.-Y."/>
            <person name="Koo N."/>
            <person name="Hong Y."/>
            <person name="Kim R.W."/>
            <person name="Kang W.-H."/>
            <person name="Huh J.H."/>
            <person name="Kang B.-C."/>
            <person name="Yang T.-J."/>
            <person name="Lee Y.-H."/>
            <person name="Bennetzen J.L."/>
            <person name="Choi D."/>
        </authorList>
    </citation>
    <scope>NUCLEOTIDE SEQUENCE [LARGE SCALE GENOMIC DNA]</scope>
    <source>
        <strain evidence="14">cv. PBC81</strain>
    </source>
</reference>
<dbReference type="GO" id="GO:0050832">
    <property type="term" value="P:defense response to fungus"/>
    <property type="evidence" value="ECO:0007669"/>
    <property type="project" value="UniProtKB-ARBA"/>
</dbReference>
<dbReference type="GO" id="GO:0007165">
    <property type="term" value="P:signal transduction"/>
    <property type="evidence" value="ECO:0007669"/>
    <property type="project" value="UniProtKB-ARBA"/>
</dbReference>
<evidence type="ECO:0000313" key="13">
    <source>
        <dbReference type="EMBL" id="PHT41199.1"/>
    </source>
</evidence>
<dbReference type="Proteomes" id="UP000224567">
    <property type="component" value="Unassembled WGS sequence"/>
</dbReference>
<evidence type="ECO:0000256" key="10">
    <source>
        <dbReference type="ARBA" id="ARBA00023180"/>
    </source>
</evidence>
<dbReference type="PRINTS" id="PR00019">
    <property type="entry name" value="LEURICHRPT"/>
</dbReference>
<dbReference type="Pfam" id="PF13855">
    <property type="entry name" value="LRR_8"/>
    <property type="match status" value="2"/>
</dbReference>
<dbReference type="FunFam" id="3.80.10.10:FF:000383">
    <property type="entry name" value="Leucine-rich repeat receptor protein kinase EMS1"/>
    <property type="match status" value="1"/>
</dbReference>
<evidence type="ECO:0000256" key="6">
    <source>
        <dbReference type="ARBA" id="ARBA00022729"/>
    </source>
</evidence>
<feature type="domain" description="Leucine-rich repeat-containing N-terminal plant-type" evidence="12">
    <location>
        <begin position="2"/>
        <end position="19"/>
    </location>
</feature>
<dbReference type="PROSITE" id="PS51450">
    <property type="entry name" value="LRR"/>
    <property type="match status" value="2"/>
</dbReference>
<evidence type="ECO:0000256" key="4">
    <source>
        <dbReference type="ARBA" id="ARBA00022614"/>
    </source>
</evidence>
<keyword evidence="3" id="KW-1003">Cell membrane</keyword>
<evidence type="ECO:0000256" key="1">
    <source>
        <dbReference type="ARBA" id="ARBA00004251"/>
    </source>
</evidence>
<reference evidence="13 14" key="1">
    <citation type="journal article" date="2017" name="Genome Biol.">
        <title>New reference genome sequences of hot pepper reveal the massive evolution of plant disease-resistance genes by retroduplication.</title>
        <authorList>
            <person name="Kim S."/>
            <person name="Park J."/>
            <person name="Yeom S.I."/>
            <person name="Kim Y.M."/>
            <person name="Seo E."/>
            <person name="Kim K.T."/>
            <person name="Kim M.S."/>
            <person name="Lee J.M."/>
            <person name="Cheong K."/>
            <person name="Shin H.S."/>
            <person name="Kim S.B."/>
            <person name="Han K."/>
            <person name="Lee J."/>
            <person name="Park M."/>
            <person name="Lee H.A."/>
            <person name="Lee H.Y."/>
            <person name="Lee Y."/>
            <person name="Oh S."/>
            <person name="Lee J.H."/>
            <person name="Choi E."/>
            <person name="Choi E."/>
            <person name="Lee S.E."/>
            <person name="Jeon J."/>
            <person name="Kim H."/>
            <person name="Choi G."/>
            <person name="Song H."/>
            <person name="Lee J."/>
            <person name="Lee S.C."/>
            <person name="Kwon J.K."/>
            <person name="Lee H.Y."/>
            <person name="Koo N."/>
            <person name="Hong Y."/>
            <person name="Kim R.W."/>
            <person name="Kang W.H."/>
            <person name="Huh J.H."/>
            <person name="Kang B.C."/>
            <person name="Yang T.J."/>
            <person name="Lee Y.H."/>
            <person name="Bennetzen J.L."/>
            <person name="Choi D."/>
        </authorList>
    </citation>
    <scope>NUCLEOTIDE SEQUENCE [LARGE SCALE GENOMIC DNA]</scope>
    <source>
        <strain evidence="14">cv. PBC81</strain>
    </source>
</reference>
<evidence type="ECO:0000256" key="3">
    <source>
        <dbReference type="ARBA" id="ARBA00022475"/>
    </source>
</evidence>
<evidence type="ECO:0000256" key="8">
    <source>
        <dbReference type="ARBA" id="ARBA00022989"/>
    </source>
</evidence>
<keyword evidence="14" id="KW-1185">Reference proteome</keyword>
<keyword evidence="4" id="KW-0433">Leucine-rich repeat</keyword>
<dbReference type="InterPro" id="IPR003591">
    <property type="entry name" value="Leu-rich_rpt_typical-subtyp"/>
</dbReference>
<dbReference type="OrthoDB" id="442066at2759"/>